<dbReference type="InterPro" id="IPR016142">
    <property type="entry name" value="Citrate_synth-like_lrg_a-sub"/>
</dbReference>
<evidence type="ECO:0000256" key="1">
    <source>
        <dbReference type="ARBA" id="ARBA00004751"/>
    </source>
</evidence>
<dbReference type="GO" id="GO:0036440">
    <property type="term" value="F:citrate synthase activity"/>
    <property type="evidence" value="ECO:0007669"/>
    <property type="project" value="UniProtKB-EC"/>
</dbReference>
<dbReference type="UniPathway" id="UPA00223">
    <property type="reaction ID" value="UER00717"/>
</dbReference>
<comment type="caution">
    <text evidence="6">The sequence shown here is derived from an EMBL/GenBank/DDBJ whole genome shotgun (WGS) entry which is preliminary data.</text>
</comment>
<evidence type="ECO:0000313" key="6">
    <source>
        <dbReference type="EMBL" id="TWI82932.1"/>
    </source>
</evidence>
<evidence type="ECO:0000256" key="5">
    <source>
        <dbReference type="RuleBase" id="RU003406"/>
    </source>
</evidence>
<dbReference type="Gene3D" id="1.10.230.10">
    <property type="entry name" value="Cytochrome P450-Terp, domain 2"/>
    <property type="match status" value="1"/>
</dbReference>
<evidence type="ECO:0000313" key="7">
    <source>
        <dbReference type="Proteomes" id="UP000320593"/>
    </source>
</evidence>
<evidence type="ECO:0000256" key="2">
    <source>
        <dbReference type="ARBA" id="ARBA00010566"/>
    </source>
</evidence>
<dbReference type="GO" id="GO:0005829">
    <property type="term" value="C:cytosol"/>
    <property type="evidence" value="ECO:0007669"/>
    <property type="project" value="TreeGrafter"/>
</dbReference>
<dbReference type="GO" id="GO:0006099">
    <property type="term" value="P:tricarboxylic acid cycle"/>
    <property type="evidence" value="ECO:0007669"/>
    <property type="project" value="UniProtKB-UniPathway"/>
</dbReference>
<dbReference type="PANTHER" id="PTHR11739">
    <property type="entry name" value="CITRATE SYNTHASE"/>
    <property type="match status" value="1"/>
</dbReference>
<accession>A0A562SNU5</accession>
<dbReference type="InterPro" id="IPR036969">
    <property type="entry name" value="Citrate_synthase_sf"/>
</dbReference>
<dbReference type="PANTHER" id="PTHR11739:SF4">
    <property type="entry name" value="CITRATE SYNTHASE, PEROXISOMAL"/>
    <property type="match status" value="1"/>
</dbReference>
<evidence type="ECO:0000256" key="3">
    <source>
        <dbReference type="ARBA" id="ARBA00012972"/>
    </source>
</evidence>
<name>A0A562SNU5_9HYPH</name>
<organism evidence="6 7">
    <name type="scientific">Roseibium hamelinense</name>
    <dbReference type="NCBI Taxonomy" id="150831"/>
    <lineage>
        <taxon>Bacteria</taxon>
        <taxon>Pseudomonadati</taxon>
        <taxon>Pseudomonadota</taxon>
        <taxon>Alphaproteobacteria</taxon>
        <taxon>Hyphomicrobiales</taxon>
        <taxon>Stappiaceae</taxon>
        <taxon>Roseibium</taxon>
    </lineage>
</organism>
<keyword evidence="4 5" id="KW-0808">Transferase</keyword>
<dbReference type="GO" id="GO:0005975">
    <property type="term" value="P:carbohydrate metabolic process"/>
    <property type="evidence" value="ECO:0007669"/>
    <property type="project" value="TreeGrafter"/>
</dbReference>
<dbReference type="PRINTS" id="PR00143">
    <property type="entry name" value="CITRTSNTHASE"/>
</dbReference>
<dbReference type="EMBL" id="VLLF01000008">
    <property type="protein sequence ID" value="TWI82932.1"/>
    <property type="molecule type" value="Genomic_DNA"/>
</dbReference>
<protein>
    <recommendedName>
        <fullName evidence="3">citrate synthase (unknown stereospecificity)</fullName>
        <ecNumber evidence="3">2.3.3.16</ecNumber>
    </recommendedName>
</protein>
<dbReference type="Proteomes" id="UP000320593">
    <property type="component" value="Unassembled WGS sequence"/>
</dbReference>
<dbReference type="AlphaFoldDB" id="A0A562SNU5"/>
<comment type="pathway">
    <text evidence="1">Carbohydrate metabolism; tricarboxylic acid cycle; isocitrate from oxaloacetate: step 1/2.</text>
</comment>
<dbReference type="PROSITE" id="PS00480">
    <property type="entry name" value="CITRATE_SYNTHASE"/>
    <property type="match status" value="1"/>
</dbReference>
<comment type="similarity">
    <text evidence="2 5">Belongs to the citrate synthase family.</text>
</comment>
<gene>
    <name evidence="6" type="ORF">JM93_03447</name>
</gene>
<sequence>MGPRHGASSDRVSGWLWEVKDPKDVERVLTARLTRGDGLPGFGHQIYKSGDPRADCLLDMIMAFGRDSPFLEVIPELRAQGQALFGLSPNIDFALASAQRTFNFPQDAGKVLFCTGRMVGWIAHALEQYETNAQIRPRATYIGDRPR</sequence>
<dbReference type="InterPro" id="IPR019810">
    <property type="entry name" value="Citrate_synthase_AS"/>
</dbReference>
<dbReference type="Gene3D" id="1.10.580.10">
    <property type="entry name" value="Citrate Synthase, domain 1"/>
    <property type="match status" value="1"/>
</dbReference>
<keyword evidence="7" id="KW-1185">Reference proteome</keyword>
<dbReference type="InterPro" id="IPR002020">
    <property type="entry name" value="Citrate_synthase"/>
</dbReference>
<reference evidence="6 7" key="1">
    <citation type="submission" date="2019-07" db="EMBL/GenBank/DDBJ databases">
        <title>Genomic Encyclopedia of Archaeal and Bacterial Type Strains, Phase II (KMG-II): from individual species to whole genera.</title>
        <authorList>
            <person name="Goeker M."/>
        </authorList>
    </citation>
    <scope>NUCLEOTIDE SEQUENCE [LARGE SCALE GENOMIC DNA]</scope>
    <source>
        <strain evidence="6 7">ATCC BAA-252</strain>
    </source>
</reference>
<dbReference type="EC" id="2.3.3.16" evidence="3"/>
<dbReference type="InterPro" id="IPR016143">
    <property type="entry name" value="Citrate_synth-like_sm_a-sub"/>
</dbReference>
<evidence type="ECO:0000256" key="4">
    <source>
        <dbReference type="ARBA" id="ARBA00022679"/>
    </source>
</evidence>
<dbReference type="SUPFAM" id="SSF48256">
    <property type="entry name" value="Citrate synthase"/>
    <property type="match status" value="1"/>
</dbReference>
<proteinExistence type="inferred from homology"/>
<dbReference type="Pfam" id="PF00285">
    <property type="entry name" value="Citrate_synt"/>
    <property type="match status" value="1"/>
</dbReference>